<evidence type="ECO:0000256" key="4">
    <source>
        <dbReference type="ARBA" id="ARBA00022989"/>
    </source>
</evidence>
<evidence type="ECO:0000313" key="7">
    <source>
        <dbReference type="EMBL" id="SEA61042.1"/>
    </source>
</evidence>
<feature type="transmembrane region" description="Helical" evidence="6">
    <location>
        <begin position="155"/>
        <end position="172"/>
    </location>
</feature>
<dbReference type="STRING" id="551991.SAMN05192529_1337"/>
<gene>
    <name evidence="7" type="ORF">SAMN05192529_1337</name>
</gene>
<dbReference type="RefSeq" id="WP_091401134.1">
    <property type="nucleotide sequence ID" value="NZ_FNQY01000033.1"/>
</dbReference>
<reference evidence="7 8" key="1">
    <citation type="submission" date="2016-10" db="EMBL/GenBank/DDBJ databases">
        <authorList>
            <person name="de Groot N.N."/>
        </authorList>
    </citation>
    <scope>NUCLEOTIDE SEQUENCE [LARGE SCALE GENOMIC DNA]</scope>
    <source>
        <strain evidence="7 8">Vu-144</strain>
    </source>
</reference>
<dbReference type="InterPro" id="IPR001123">
    <property type="entry name" value="LeuE-type"/>
</dbReference>
<feature type="transmembrane region" description="Helical" evidence="6">
    <location>
        <begin position="192"/>
        <end position="213"/>
    </location>
</feature>
<keyword evidence="3 6" id="KW-0812">Transmembrane</keyword>
<dbReference type="OrthoDB" id="679767at2"/>
<accession>A0A1H4CLV2</accession>
<evidence type="ECO:0000313" key="8">
    <source>
        <dbReference type="Proteomes" id="UP000199041"/>
    </source>
</evidence>
<dbReference type="GO" id="GO:0005886">
    <property type="term" value="C:plasma membrane"/>
    <property type="evidence" value="ECO:0007669"/>
    <property type="project" value="UniProtKB-SubCell"/>
</dbReference>
<dbReference type="AlphaFoldDB" id="A0A1H4CLV2"/>
<dbReference type="Pfam" id="PF01810">
    <property type="entry name" value="LysE"/>
    <property type="match status" value="1"/>
</dbReference>
<feature type="transmembrane region" description="Helical" evidence="6">
    <location>
        <begin position="6"/>
        <end position="28"/>
    </location>
</feature>
<evidence type="ECO:0000256" key="3">
    <source>
        <dbReference type="ARBA" id="ARBA00022692"/>
    </source>
</evidence>
<dbReference type="EMBL" id="FNQY01000033">
    <property type="protein sequence ID" value="SEA61042.1"/>
    <property type="molecule type" value="Genomic_DNA"/>
</dbReference>
<dbReference type="GO" id="GO:0015171">
    <property type="term" value="F:amino acid transmembrane transporter activity"/>
    <property type="evidence" value="ECO:0007669"/>
    <property type="project" value="TreeGrafter"/>
</dbReference>
<comment type="subcellular location">
    <subcellularLocation>
        <location evidence="1">Cell membrane</location>
        <topology evidence="1">Multi-pass membrane protein</topology>
    </subcellularLocation>
</comment>
<evidence type="ECO:0000256" key="2">
    <source>
        <dbReference type="ARBA" id="ARBA00022475"/>
    </source>
</evidence>
<evidence type="ECO:0000256" key="5">
    <source>
        <dbReference type="ARBA" id="ARBA00023136"/>
    </source>
</evidence>
<organism evidence="7 8">
    <name type="scientific">Arachidicoccus rhizosphaerae</name>
    <dbReference type="NCBI Taxonomy" id="551991"/>
    <lineage>
        <taxon>Bacteria</taxon>
        <taxon>Pseudomonadati</taxon>
        <taxon>Bacteroidota</taxon>
        <taxon>Chitinophagia</taxon>
        <taxon>Chitinophagales</taxon>
        <taxon>Chitinophagaceae</taxon>
        <taxon>Arachidicoccus</taxon>
    </lineage>
</organism>
<keyword evidence="5 6" id="KW-0472">Membrane</keyword>
<dbReference type="Proteomes" id="UP000199041">
    <property type="component" value="Unassembled WGS sequence"/>
</dbReference>
<dbReference type="PANTHER" id="PTHR30086">
    <property type="entry name" value="ARGININE EXPORTER PROTEIN ARGO"/>
    <property type="match status" value="1"/>
</dbReference>
<feature type="transmembrane region" description="Helical" evidence="6">
    <location>
        <begin position="40"/>
        <end position="61"/>
    </location>
</feature>
<feature type="transmembrane region" description="Helical" evidence="6">
    <location>
        <begin position="113"/>
        <end position="135"/>
    </location>
</feature>
<protein>
    <submittedName>
        <fullName evidence="7">Threonine/homoserine/homoserine lactone efflux protein</fullName>
    </submittedName>
</protein>
<feature type="transmembrane region" description="Helical" evidence="6">
    <location>
        <begin position="73"/>
        <end position="92"/>
    </location>
</feature>
<proteinExistence type="predicted"/>
<keyword evidence="8" id="KW-1185">Reference proteome</keyword>
<evidence type="ECO:0000256" key="6">
    <source>
        <dbReference type="SAM" id="Phobius"/>
    </source>
</evidence>
<keyword evidence="4 6" id="KW-1133">Transmembrane helix</keyword>
<name>A0A1H4CLV2_9BACT</name>
<sequence length="220" mass="24388">MLFSAIIKGLAIGLMLGISVGPVIFAIIKQSISNGHKGGVAFIFGVSMSDTLLVILCNFFTQIFSSTGMLEKVIGFGGSFFLIALGFYNFFLKKSITTEDKEILQKKLSNRDVVSIFFSGFLMNTLNPAVILFWIATSASIMVSAKNYLPYEIQYRIIVFLTCLIFTFTLDISKVFLAGKIRNRLTPHNIHIVNRISGVIFIIFGLALLYGIYTGRVLSH</sequence>
<evidence type="ECO:0000256" key="1">
    <source>
        <dbReference type="ARBA" id="ARBA00004651"/>
    </source>
</evidence>
<keyword evidence="2" id="KW-1003">Cell membrane</keyword>
<dbReference type="PANTHER" id="PTHR30086:SF20">
    <property type="entry name" value="ARGININE EXPORTER PROTEIN ARGO-RELATED"/>
    <property type="match status" value="1"/>
</dbReference>